<dbReference type="RefSeq" id="WP_113649189.1">
    <property type="nucleotide sequence ID" value="NZ_QMHN01000008.1"/>
</dbReference>
<reference evidence="1 2" key="1">
    <citation type="submission" date="2018-06" db="EMBL/GenBank/DDBJ databases">
        <title>Pedobacter endophyticus sp. nov., an endophytic bacterium isolated from a leaf of Triticum aestivum.</title>
        <authorList>
            <person name="Zhang L."/>
        </authorList>
    </citation>
    <scope>NUCLEOTIDE SEQUENCE [LARGE SCALE GENOMIC DNA]</scope>
    <source>
        <strain evidence="1 2">CM134L-2</strain>
    </source>
</reference>
<evidence type="ECO:0000313" key="2">
    <source>
        <dbReference type="Proteomes" id="UP000284120"/>
    </source>
</evidence>
<organism evidence="1 2">
    <name type="scientific">Pedobacter chitinilyticus</name>
    <dbReference type="NCBI Taxonomy" id="2233776"/>
    <lineage>
        <taxon>Bacteria</taxon>
        <taxon>Pseudomonadati</taxon>
        <taxon>Bacteroidota</taxon>
        <taxon>Sphingobacteriia</taxon>
        <taxon>Sphingobacteriales</taxon>
        <taxon>Sphingobacteriaceae</taxon>
        <taxon>Pedobacter</taxon>
    </lineage>
</organism>
<dbReference type="OrthoDB" id="773075at2"/>
<dbReference type="EMBL" id="SAYW01000008">
    <property type="protein sequence ID" value="RWU03951.1"/>
    <property type="molecule type" value="Genomic_DNA"/>
</dbReference>
<comment type="caution">
    <text evidence="1">The sequence shown here is derived from an EMBL/GenBank/DDBJ whole genome shotgun (WGS) entry which is preliminary data.</text>
</comment>
<evidence type="ECO:0000313" key="1">
    <source>
        <dbReference type="EMBL" id="RWU03951.1"/>
    </source>
</evidence>
<sequence>MTEHLESFRNEILTYYQDYLLMADFTANGKLVLLAKPFVDFHQIIVDLSDHMIDIVNFRQHLDVHLYQFGQNELVEITIN</sequence>
<protein>
    <submittedName>
        <fullName evidence="1">Uncharacterized protein</fullName>
    </submittedName>
</protein>
<dbReference type="Proteomes" id="UP000284120">
    <property type="component" value="Unassembled WGS sequence"/>
</dbReference>
<name>A0A443YJN4_9SPHI</name>
<proteinExistence type="predicted"/>
<keyword evidence="2" id="KW-1185">Reference proteome</keyword>
<gene>
    <name evidence="1" type="ORF">DPV69_19915</name>
</gene>
<dbReference type="AlphaFoldDB" id="A0A443YJN4"/>
<accession>A0A443YJN4</accession>